<evidence type="ECO:0000313" key="7">
    <source>
        <dbReference type="EMBL" id="GGM77910.1"/>
    </source>
</evidence>
<evidence type="ECO:0000256" key="3">
    <source>
        <dbReference type="ARBA" id="ARBA00022692"/>
    </source>
</evidence>
<dbReference type="InterPro" id="IPR001123">
    <property type="entry name" value="LeuE-type"/>
</dbReference>
<reference evidence="7" key="1">
    <citation type="journal article" date="2014" name="Int. J. Syst. Evol. Microbiol.">
        <title>Complete genome sequence of Corynebacterium casei LMG S-19264T (=DSM 44701T), isolated from a smear-ripened cheese.</title>
        <authorList>
            <consortium name="US DOE Joint Genome Institute (JGI-PGF)"/>
            <person name="Walter F."/>
            <person name="Albersmeier A."/>
            <person name="Kalinowski J."/>
            <person name="Ruckert C."/>
        </authorList>
    </citation>
    <scope>NUCLEOTIDE SEQUENCE</scope>
    <source>
        <strain evidence="7">JCM 13583</strain>
    </source>
</reference>
<feature type="transmembrane region" description="Helical" evidence="6">
    <location>
        <begin position="101"/>
        <end position="121"/>
    </location>
</feature>
<dbReference type="Proteomes" id="UP000632195">
    <property type="component" value="Unassembled WGS sequence"/>
</dbReference>
<keyword evidence="5 6" id="KW-0472">Membrane</keyword>
<evidence type="ECO:0000256" key="1">
    <source>
        <dbReference type="ARBA" id="ARBA00004651"/>
    </source>
</evidence>
<feature type="transmembrane region" description="Helical" evidence="6">
    <location>
        <begin position="36"/>
        <end position="60"/>
    </location>
</feature>
<keyword evidence="4 6" id="KW-1133">Transmembrane helix</keyword>
<dbReference type="EMBL" id="BMNY01000003">
    <property type="protein sequence ID" value="GGM77910.1"/>
    <property type="molecule type" value="Genomic_DNA"/>
</dbReference>
<dbReference type="Pfam" id="PF01810">
    <property type="entry name" value="LysE"/>
    <property type="match status" value="1"/>
</dbReference>
<evidence type="ECO:0000313" key="8">
    <source>
        <dbReference type="Proteomes" id="UP000632195"/>
    </source>
</evidence>
<evidence type="ECO:0000256" key="6">
    <source>
        <dbReference type="SAM" id="Phobius"/>
    </source>
</evidence>
<name>A0AA37F9W2_9ARCH</name>
<dbReference type="GO" id="GO:0005886">
    <property type="term" value="C:plasma membrane"/>
    <property type="evidence" value="ECO:0007669"/>
    <property type="project" value="UniProtKB-SubCell"/>
</dbReference>
<feature type="transmembrane region" description="Helical" evidence="6">
    <location>
        <begin position="167"/>
        <end position="193"/>
    </location>
</feature>
<evidence type="ECO:0000256" key="5">
    <source>
        <dbReference type="ARBA" id="ARBA00023136"/>
    </source>
</evidence>
<dbReference type="PANTHER" id="PTHR38825:SF2">
    <property type="entry name" value="LYSINE TRANSPORTER LYSE"/>
    <property type="match status" value="1"/>
</dbReference>
<dbReference type="AlphaFoldDB" id="A0AA37F9W2"/>
<comment type="caution">
    <text evidence="7">The sequence shown here is derived from an EMBL/GenBank/DDBJ whole genome shotgun (WGS) entry which is preliminary data.</text>
</comment>
<keyword evidence="3 6" id="KW-0812">Transmembrane</keyword>
<gene>
    <name evidence="7" type="ORF">GCM10007108_15140</name>
</gene>
<evidence type="ECO:0000256" key="4">
    <source>
        <dbReference type="ARBA" id="ARBA00022989"/>
    </source>
</evidence>
<keyword evidence="8" id="KW-1185">Reference proteome</keyword>
<organism evidence="7 8">
    <name type="scientific">Thermogymnomonas acidicola</name>
    <dbReference type="NCBI Taxonomy" id="399579"/>
    <lineage>
        <taxon>Archaea</taxon>
        <taxon>Methanobacteriati</taxon>
        <taxon>Thermoplasmatota</taxon>
        <taxon>Thermoplasmata</taxon>
        <taxon>Thermoplasmatales</taxon>
        <taxon>Thermogymnomonas</taxon>
    </lineage>
</organism>
<keyword evidence="2" id="KW-1003">Cell membrane</keyword>
<reference evidence="7" key="2">
    <citation type="submission" date="2022-09" db="EMBL/GenBank/DDBJ databases">
        <authorList>
            <person name="Sun Q."/>
            <person name="Ohkuma M."/>
        </authorList>
    </citation>
    <scope>NUCLEOTIDE SEQUENCE</scope>
    <source>
        <strain evidence="7">JCM 13583</strain>
    </source>
</reference>
<proteinExistence type="predicted"/>
<dbReference type="GO" id="GO:0006865">
    <property type="term" value="P:amino acid transport"/>
    <property type="evidence" value="ECO:0007669"/>
    <property type="project" value="InterPro"/>
</dbReference>
<feature type="transmembrane region" description="Helical" evidence="6">
    <location>
        <begin position="6"/>
        <end position="24"/>
    </location>
</feature>
<accession>A0AA37F9W2</accession>
<dbReference type="PANTHER" id="PTHR38825">
    <property type="entry name" value="LYSINE EXPORTER PROTEIN (LYSE/YGGA)"/>
    <property type="match status" value="1"/>
</dbReference>
<protein>
    <submittedName>
        <fullName evidence="7">Lysine transporter LysE</fullName>
    </submittedName>
</protein>
<comment type="subcellular location">
    <subcellularLocation>
        <location evidence="1">Cell membrane</location>
        <topology evidence="1">Multi-pass membrane protein</topology>
    </subcellularLocation>
</comment>
<feature type="transmembrane region" description="Helical" evidence="6">
    <location>
        <begin position="133"/>
        <end position="155"/>
    </location>
</feature>
<feature type="transmembrane region" description="Helical" evidence="6">
    <location>
        <begin position="72"/>
        <end position="89"/>
    </location>
</feature>
<evidence type="ECO:0000256" key="2">
    <source>
        <dbReference type="ARBA" id="ARBA00022475"/>
    </source>
</evidence>
<sequence length="197" mass="21270">MITPYLVLFGVVLGVSLAAPPGPINAMIISEARRSVLRAVLIGFGAMTADLIFLIIVFLFGSALDLSRYDPYIYTIGGSAFIVLAYLTLRSGETESGVRGIGYLKGLGVGIGNPAQIGWWLSAGLSTLERFGIFPFYFLFVGTTVWVVSLSYLIRLGELRYGSRMQIAVKVFSTAVFAIFGAVFLYLGVSLLLSGMR</sequence>